<protein>
    <submittedName>
        <fullName evidence="2">Origin recognition complex protein 6</fullName>
    </submittedName>
</protein>
<comment type="caution">
    <text evidence="2">The sequence shown here is derived from an EMBL/GenBank/DDBJ whole genome shotgun (WGS) entry which is preliminary data.</text>
</comment>
<name>A0A2U1PDI7_ARTAN</name>
<keyword evidence="1" id="KW-0812">Transmembrane</keyword>
<gene>
    <name evidence="2" type="ORF">CTI12_AA163670</name>
</gene>
<keyword evidence="1" id="KW-1133">Transmembrane helix</keyword>
<evidence type="ECO:0000313" key="3">
    <source>
        <dbReference type="Proteomes" id="UP000245207"/>
    </source>
</evidence>
<keyword evidence="3" id="KW-1185">Reference proteome</keyword>
<evidence type="ECO:0000256" key="1">
    <source>
        <dbReference type="SAM" id="Phobius"/>
    </source>
</evidence>
<sequence>MADEMHDTPLIGCFHELITTLLACFWVIGVNVVQVDGWDMWSLIFLLFIENIQRQVILTLHRKRRIVVTMQALLAFCCKQAYSSELFCEEHQALGLSALKVDKSKLIELSGSSEDEFSSLSAYKKRKRQENHKYEEWKSTVVESNKQNKEKVAVKKTKQAQLNFFKRVPGTEVGAT</sequence>
<evidence type="ECO:0000313" key="2">
    <source>
        <dbReference type="EMBL" id="PWA83835.1"/>
    </source>
</evidence>
<proteinExistence type="predicted"/>
<organism evidence="2 3">
    <name type="scientific">Artemisia annua</name>
    <name type="common">Sweet wormwood</name>
    <dbReference type="NCBI Taxonomy" id="35608"/>
    <lineage>
        <taxon>Eukaryota</taxon>
        <taxon>Viridiplantae</taxon>
        <taxon>Streptophyta</taxon>
        <taxon>Embryophyta</taxon>
        <taxon>Tracheophyta</taxon>
        <taxon>Spermatophyta</taxon>
        <taxon>Magnoliopsida</taxon>
        <taxon>eudicotyledons</taxon>
        <taxon>Gunneridae</taxon>
        <taxon>Pentapetalae</taxon>
        <taxon>asterids</taxon>
        <taxon>campanulids</taxon>
        <taxon>Asterales</taxon>
        <taxon>Asteraceae</taxon>
        <taxon>Asteroideae</taxon>
        <taxon>Anthemideae</taxon>
        <taxon>Artemisiinae</taxon>
        <taxon>Artemisia</taxon>
    </lineage>
</organism>
<keyword evidence="1" id="KW-0472">Membrane</keyword>
<dbReference type="Proteomes" id="UP000245207">
    <property type="component" value="Unassembled WGS sequence"/>
</dbReference>
<dbReference type="STRING" id="35608.A0A2U1PDI7"/>
<reference evidence="2 3" key="1">
    <citation type="journal article" date="2018" name="Mol. Plant">
        <title>The genome of Artemisia annua provides insight into the evolution of Asteraceae family and artemisinin biosynthesis.</title>
        <authorList>
            <person name="Shen Q."/>
            <person name="Zhang L."/>
            <person name="Liao Z."/>
            <person name="Wang S."/>
            <person name="Yan T."/>
            <person name="Shi P."/>
            <person name="Liu M."/>
            <person name="Fu X."/>
            <person name="Pan Q."/>
            <person name="Wang Y."/>
            <person name="Lv Z."/>
            <person name="Lu X."/>
            <person name="Zhang F."/>
            <person name="Jiang W."/>
            <person name="Ma Y."/>
            <person name="Chen M."/>
            <person name="Hao X."/>
            <person name="Li L."/>
            <person name="Tang Y."/>
            <person name="Lv G."/>
            <person name="Zhou Y."/>
            <person name="Sun X."/>
            <person name="Brodelius P.E."/>
            <person name="Rose J.K.C."/>
            <person name="Tang K."/>
        </authorList>
    </citation>
    <scope>NUCLEOTIDE SEQUENCE [LARGE SCALE GENOMIC DNA]</scope>
    <source>
        <strain evidence="3">cv. Huhao1</strain>
        <tissue evidence="2">Leaf</tissue>
    </source>
</reference>
<feature type="transmembrane region" description="Helical" evidence="1">
    <location>
        <begin position="12"/>
        <end position="34"/>
    </location>
</feature>
<dbReference type="EMBL" id="PKPP01001299">
    <property type="protein sequence ID" value="PWA83835.1"/>
    <property type="molecule type" value="Genomic_DNA"/>
</dbReference>
<accession>A0A2U1PDI7</accession>
<dbReference type="AlphaFoldDB" id="A0A2U1PDI7"/>